<organism evidence="6">
    <name type="scientific">Noccaea caerulescens</name>
    <name type="common">Alpine penny-cress</name>
    <name type="synonym">Thlaspi caerulescens</name>
    <dbReference type="NCBI Taxonomy" id="107243"/>
    <lineage>
        <taxon>Eukaryota</taxon>
        <taxon>Viridiplantae</taxon>
        <taxon>Streptophyta</taxon>
        <taxon>Embryophyta</taxon>
        <taxon>Tracheophyta</taxon>
        <taxon>Spermatophyta</taxon>
        <taxon>Magnoliopsida</taxon>
        <taxon>eudicotyledons</taxon>
        <taxon>Gunneridae</taxon>
        <taxon>Pentapetalae</taxon>
        <taxon>rosids</taxon>
        <taxon>malvids</taxon>
        <taxon>Brassicales</taxon>
        <taxon>Brassicaceae</taxon>
        <taxon>Coluteocarpeae</taxon>
        <taxon>Noccaea</taxon>
    </lineage>
</organism>
<dbReference type="PROSITE" id="PS51392">
    <property type="entry name" value="KEN"/>
    <property type="match status" value="1"/>
</dbReference>
<dbReference type="InterPro" id="IPR038357">
    <property type="entry name" value="KEN_sf"/>
</dbReference>
<sequence length="215" mass="25039">MVKKMTFFWWLLSLVMSSLPATSCSLFVDPSNKSNLTYTAQAKGLLQSSPEVYYLLKGLGHATYHQRFTSLSALHYVLFWSQRERTTFLVLCSSFLSKLIPSNSLRNLMQNYASTANWFMKLSPHVRADLRKRNNGKTFFSSFPFLVRIVRNYIVHYIENQNTVVGQTIGNEPEAILHYFTTIFPSLMSELYDFIHINRNQRNPNVEVFSSYFEK</sequence>
<keyword evidence="2" id="KW-0547">Nucleotide-binding</keyword>
<dbReference type="AlphaFoldDB" id="A0A1J3E8A0"/>
<dbReference type="Pfam" id="PF06479">
    <property type="entry name" value="Ribonuc_2-5A"/>
    <property type="match status" value="1"/>
</dbReference>
<dbReference type="InterPro" id="IPR045133">
    <property type="entry name" value="IRE1/2-like"/>
</dbReference>
<protein>
    <submittedName>
        <fullName evidence="6">Serine/threonine-protein kinase/endoribonuclease ire-1</fullName>
    </submittedName>
</protein>
<evidence type="ECO:0000256" key="2">
    <source>
        <dbReference type="ARBA" id="ARBA00022741"/>
    </source>
</evidence>
<keyword evidence="6" id="KW-0418">Kinase</keyword>
<feature type="chain" id="PRO_5009620904" evidence="4">
    <location>
        <begin position="21"/>
        <end position="215"/>
    </location>
</feature>
<evidence type="ECO:0000259" key="5">
    <source>
        <dbReference type="PROSITE" id="PS51392"/>
    </source>
</evidence>
<keyword evidence="1 4" id="KW-0732">Signal</keyword>
<dbReference type="GO" id="GO:0005524">
    <property type="term" value="F:ATP binding"/>
    <property type="evidence" value="ECO:0007669"/>
    <property type="project" value="UniProtKB-KW"/>
</dbReference>
<name>A0A1J3E8A0_NOCCA</name>
<dbReference type="PANTHER" id="PTHR13954">
    <property type="entry name" value="IRE1-RELATED"/>
    <property type="match status" value="1"/>
</dbReference>
<dbReference type="GO" id="GO:0006397">
    <property type="term" value="P:mRNA processing"/>
    <property type="evidence" value="ECO:0007669"/>
    <property type="project" value="InterPro"/>
</dbReference>
<dbReference type="PANTHER" id="PTHR13954:SF6">
    <property type="entry name" value="NON-SPECIFIC SERINE_THREONINE PROTEIN KINASE"/>
    <property type="match status" value="1"/>
</dbReference>
<keyword evidence="3" id="KW-0067">ATP-binding</keyword>
<dbReference type="GO" id="GO:0004674">
    <property type="term" value="F:protein serine/threonine kinase activity"/>
    <property type="evidence" value="ECO:0007669"/>
    <property type="project" value="InterPro"/>
</dbReference>
<dbReference type="GO" id="GO:0004521">
    <property type="term" value="F:RNA endonuclease activity"/>
    <property type="evidence" value="ECO:0007669"/>
    <property type="project" value="InterPro"/>
</dbReference>
<reference evidence="6" key="1">
    <citation type="submission" date="2016-07" db="EMBL/GenBank/DDBJ databases">
        <title>De novo transcriptome assembly of four accessions of the metal hyperaccumulator plant Noccaea caerulescens.</title>
        <authorList>
            <person name="Blande D."/>
            <person name="Halimaa P."/>
            <person name="Tervahauta A.I."/>
            <person name="Aarts M.G."/>
            <person name="Karenlampi S.O."/>
        </authorList>
    </citation>
    <scope>NUCLEOTIDE SEQUENCE</scope>
</reference>
<dbReference type="InterPro" id="IPR010513">
    <property type="entry name" value="KEN_dom"/>
</dbReference>
<evidence type="ECO:0000256" key="1">
    <source>
        <dbReference type="ARBA" id="ARBA00022729"/>
    </source>
</evidence>
<dbReference type="Gene3D" id="1.20.1440.180">
    <property type="entry name" value="KEN domain"/>
    <property type="match status" value="1"/>
</dbReference>
<dbReference type="EMBL" id="GEVK01024446">
    <property type="protein sequence ID" value="JAU28386.1"/>
    <property type="molecule type" value="Transcribed_RNA"/>
</dbReference>
<proteinExistence type="predicted"/>
<dbReference type="GO" id="GO:0030968">
    <property type="term" value="P:endoplasmic reticulum unfolded protein response"/>
    <property type="evidence" value="ECO:0007669"/>
    <property type="project" value="InterPro"/>
</dbReference>
<gene>
    <name evidence="6" type="ORF">LC_TR9902_c0_g1_i1_g.34893</name>
</gene>
<feature type="domain" description="KEN" evidence="5">
    <location>
        <begin position="82"/>
        <end position="215"/>
    </location>
</feature>
<accession>A0A1J3E8A0</accession>
<evidence type="ECO:0000313" key="6">
    <source>
        <dbReference type="EMBL" id="JAU28386.1"/>
    </source>
</evidence>
<evidence type="ECO:0000256" key="4">
    <source>
        <dbReference type="SAM" id="SignalP"/>
    </source>
</evidence>
<keyword evidence="6" id="KW-0808">Transferase</keyword>
<evidence type="ECO:0000256" key="3">
    <source>
        <dbReference type="ARBA" id="ARBA00022840"/>
    </source>
</evidence>
<feature type="signal peptide" evidence="4">
    <location>
        <begin position="1"/>
        <end position="20"/>
    </location>
</feature>